<proteinExistence type="inferred from homology"/>
<organism evidence="14 15">
    <name type="scientific">Saccharomyces kudriavzevii (strain ATCC MYA-4449 / AS 2.2408 / CBS 8840 / NBRC 1802 / NCYC 2889)</name>
    <name type="common">Yeast</name>
    <dbReference type="NCBI Taxonomy" id="226230"/>
    <lineage>
        <taxon>Eukaryota</taxon>
        <taxon>Fungi</taxon>
        <taxon>Dikarya</taxon>
        <taxon>Ascomycota</taxon>
        <taxon>Saccharomycotina</taxon>
        <taxon>Saccharomycetes</taxon>
        <taxon>Saccharomycetales</taxon>
        <taxon>Saccharomycetaceae</taxon>
        <taxon>Saccharomyces</taxon>
    </lineage>
</organism>
<dbReference type="GeneID" id="80922901"/>
<dbReference type="RefSeq" id="XP_056086601.1">
    <property type="nucleotide sequence ID" value="XM_056232309.1"/>
</dbReference>
<dbReference type="PROSITE" id="PS50011">
    <property type="entry name" value="PROTEIN_KINASE_DOM"/>
    <property type="match status" value="1"/>
</dbReference>
<evidence type="ECO:0000256" key="5">
    <source>
        <dbReference type="ARBA" id="ARBA00022679"/>
    </source>
</evidence>
<feature type="binding site" evidence="11">
    <location>
        <position position="296"/>
    </location>
    <ligand>
        <name>ATP</name>
        <dbReference type="ChEBI" id="CHEBI:30616"/>
    </ligand>
</feature>
<dbReference type="SMART" id="SM00220">
    <property type="entry name" value="S_TKc"/>
    <property type="match status" value="1"/>
</dbReference>
<evidence type="ECO:0000313" key="15">
    <source>
        <dbReference type="Proteomes" id="UP001162087"/>
    </source>
</evidence>
<evidence type="ECO:0000256" key="7">
    <source>
        <dbReference type="ARBA" id="ARBA00022777"/>
    </source>
</evidence>
<dbReference type="GO" id="GO:0007165">
    <property type="term" value="P:signal transduction"/>
    <property type="evidence" value="ECO:0007669"/>
    <property type="project" value="TreeGrafter"/>
</dbReference>
<evidence type="ECO:0000313" key="14">
    <source>
        <dbReference type="EMBL" id="CAI4057573.1"/>
    </source>
</evidence>
<keyword evidence="15" id="KW-1185">Reference proteome</keyword>
<keyword evidence="5" id="KW-0808">Transferase</keyword>
<evidence type="ECO:0000256" key="10">
    <source>
        <dbReference type="ARBA" id="ARBA00048679"/>
    </source>
</evidence>
<evidence type="ECO:0000256" key="9">
    <source>
        <dbReference type="ARBA" id="ARBA00047899"/>
    </source>
</evidence>
<dbReference type="InterPro" id="IPR050591">
    <property type="entry name" value="GSK-3"/>
</dbReference>
<sequence>MTPATPEVQSRPIWAHPGAVLSVKIYRRAAPVTDLSVLLLLSSFVTYCNLNKHPPGSGNGNVIRDSLHEICLCYCWNRFVNTLKAEEVEKIIERSAMTDVLRNLVRKISFGNPDSLQLKHKTSIQSTTSNTRLEKKKRKPDTGERKIGFQTYHSVPDFSNSADYISDIENRIISKLVEGGKKGIAVDHIEHADAVDNKIDERMDVRKQENISSKLSKDRIDRMINFDYRYIKAKQRILHKKVYKHEHAGNADADKKNSEEAVNISYPTAEVVGHGSFGVVVTTVINETNQKVAIKKVLQDKRYKNRELETMKMLNHANTIGLQYYFYERDEEDEVYLNLVLDYMPQSLYQRLRHFIHLKTKMDRLEIKFYAYQLFRALNYLHNVPQICHRDIKPQNLLVDPKTFSFKICDFGSAKCLKPDQPNVSYICSRYYRAPELMFGATDYSNQIDVWSSACVITELLLGKPLFSGESGIDQLVEVIKIMGIPTKDEISGMNPNYEDHIFPNIKPITLARVLKAEDPDVLELLSKTLRYHPRERLAPLQCLFLGYFDEIKCCGTDAYAKAQRLRIFDFDVQTELGHMPPAELPAIEANLKHPVSKASTSS</sequence>
<dbReference type="CDD" id="cd14137">
    <property type="entry name" value="STKc_GSK3"/>
    <property type="match status" value="1"/>
</dbReference>
<dbReference type="PROSITE" id="PS00107">
    <property type="entry name" value="PROTEIN_KINASE_ATP"/>
    <property type="match status" value="1"/>
</dbReference>
<comment type="catalytic activity">
    <reaction evidence="10">
        <text>L-seryl-[protein] + ATP = O-phospho-L-seryl-[protein] + ADP + H(+)</text>
        <dbReference type="Rhea" id="RHEA:17989"/>
        <dbReference type="Rhea" id="RHEA-COMP:9863"/>
        <dbReference type="Rhea" id="RHEA-COMP:11604"/>
        <dbReference type="ChEBI" id="CHEBI:15378"/>
        <dbReference type="ChEBI" id="CHEBI:29999"/>
        <dbReference type="ChEBI" id="CHEBI:30616"/>
        <dbReference type="ChEBI" id="CHEBI:83421"/>
        <dbReference type="ChEBI" id="CHEBI:456216"/>
        <dbReference type="EC" id="2.7.11.1"/>
    </reaction>
</comment>
<keyword evidence="4" id="KW-0597">Phosphoprotein</keyword>
<gene>
    <name evidence="14" type="primary">SKDI04G1660</name>
    <name evidence="14" type="ORF">SKDI_04G1660</name>
</gene>
<dbReference type="Gene3D" id="1.10.510.10">
    <property type="entry name" value="Transferase(Phosphotransferase) domain 1"/>
    <property type="match status" value="1"/>
</dbReference>
<evidence type="ECO:0000256" key="2">
    <source>
        <dbReference type="ARBA" id="ARBA00012513"/>
    </source>
</evidence>
<evidence type="ECO:0000259" key="13">
    <source>
        <dbReference type="PROSITE" id="PS50011"/>
    </source>
</evidence>
<keyword evidence="8 11" id="KW-0067">ATP-binding</keyword>
<dbReference type="EC" id="2.7.11.1" evidence="2"/>
<evidence type="ECO:0000256" key="8">
    <source>
        <dbReference type="ARBA" id="ARBA00022840"/>
    </source>
</evidence>
<evidence type="ECO:0000256" key="12">
    <source>
        <dbReference type="SAM" id="MobiDB-lite"/>
    </source>
</evidence>
<dbReference type="PROSITE" id="PS00108">
    <property type="entry name" value="PROTEIN_KINASE_ST"/>
    <property type="match status" value="1"/>
</dbReference>
<dbReference type="FunFam" id="3.30.200.20:FF:000009">
    <property type="entry name" value="Glycogen synthase kinase-3 beta"/>
    <property type="match status" value="1"/>
</dbReference>
<dbReference type="GO" id="GO:0004674">
    <property type="term" value="F:protein serine/threonine kinase activity"/>
    <property type="evidence" value="ECO:0007669"/>
    <property type="project" value="UniProtKB-KW"/>
</dbReference>
<keyword evidence="3" id="KW-0723">Serine/threonine-protein kinase</keyword>
<dbReference type="AlphaFoldDB" id="A0AA35JFA4"/>
<dbReference type="GO" id="GO:0004712">
    <property type="term" value="F:protein serine/threonine/tyrosine kinase activity"/>
    <property type="evidence" value="ECO:0007669"/>
    <property type="project" value="TreeGrafter"/>
</dbReference>
<evidence type="ECO:0000256" key="1">
    <source>
        <dbReference type="ARBA" id="ARBA00005527"/>
    </source>
</evidence>
<evidence type="ECO:0000256" key="4">
    <source>
        <dbReference type="ARBA" id="ARBA00022553"/>
    </source>
</evidence>
<dbReference type="GO" id="GO:0030154">
    <property type="term" value="P:cell differentiation"/>
    <property type="evidence" value="ECO:0007669"/>
    <property type="project" value="TreeGrafter"/>
</dbReference>
<dbReference type="InterPro" id="IPR011009">
    <property type="entry name" value="Kinase-like_dom_sf"/>
</dbReference>
<dbReference type="GO" id="GO:0005737">
    <property type="term" value="C:cytoplasm"/>
    <property type="evidence" value="ECO:0007669"/>
    <property type="project" value="TreeGrafter"/>
</dbReference>
<dbReference type="EMBL" id="OX365899">
    <property type="protein sequence ID" value="CAI4057573.1"/>
    <property type="molecule type" value="Genomic_DNA"/>
</dbReference>
<dbReference type="InterPro" id="IPR000719">
    <property type="entry name" value="Prot_kinase_dom"/>
</dbReference>
<comment type="catalytic activity">
    <reaction evidence="9">
        <text>L-threonyl-[protein] + ATP = O-phospho-L-threonyl-[protein] + ADP + H(+)</text>
        <dbReference type="Rhea" id="RHEA:46608"/>
        <dbReference type="Rhea" id="RHEA-COMP:11060"/>
        <dbReference type="Rhea" id="RHEA-COMP:11605"/>
        <dbReference type="ChEBI" id="CHEBI:15378"/>
        <dbReference type="ChEBI" id="CHEBI:30013"/>
        <dbReference type="ChEBI" id="CHEBI:30616"/>
        <dbReference type="ChEBI" id="CHEBI:61977"/>
        <dbReference type="ChEBI" id="CHEBI:456216"/>
        <dbReference type="EC" id="2.7.11.1"/>
    </reaction>
</comment>
<dbReference type="GO" id="GO:0005634">
    <property type="term" value="C:nucleus"/>
    <property type="evidence" value="ECO:0007669"/>
    <property type="project" value="TreeGrafter"/>
</dbReference>
<feature type="domain" description="Protein kinase" evidence="13">
    <location>
        <begin position="266"/>
        <end position="549"/>
    </location>
</feature>
<dbReference type="Proteomes" id="UP001162087">
    <property type="component" value="Chromosome 4"/>
</dbReference>
<dbReference type="Pfam" id="PF00069">
    <property type="entry name" value="Pkinase"/>
    <property type="match status" value="1"/>
</dbReference>
<evidence type="ECO:0000256" key="6">
    <source>
        <dbReference type="ARBA" id="ARBA00022741"/>
    </source>
</evidence>
<dbReference type="PANTHER" id="PTHR24057:SF0">
    <property type="entry name" value="PROTEIN KINASE SHAGGY-RELATED"/>
    <property type="match status" value="1"/>
</dbReference>
<dbReference type="InterPro" id="IPR017441">
    <property type="entry name" value="Protein_kinase_ATP_BS"/>
</dbReference>
<feature type="region of interest" description="Disordered" evidence="12">
    <location>
        <begin position="121"/>
        <end position="143"/>
    </location>
</feature>
<accession>A0AA35JFA4</accession>
<protein>
    <recommendedName>
        <fullName evidence="2">non-specific serine/threonine protein kinase</fullName>
        <ecNumber evidence="2">2.7.11.1</ecNumber>
    </recommendedName>
</protein>
<dbReference type="GO" id="GO:0005524">
    <property type="term" value="F:ATP binding"/>
    <property type="evidence" value="ECO:0007669"/>
    <property type="project" value="UniProtKB-UniRule"/>
</dbReference>
<keyword evidence="6 11" id="KW-0547">Nucleotide-binding</keyword>
<dbReference type="InterPro" id="IPR008271">
    <property type="entry name" value="Ser/Thr_kinase_AS"/>
</dbReference>
<keyword evidence="7" id="KW-0418">Kinase</keyword>
<dbReference type="SUPFAM" id="SSF56112">
    <property type="entry name" value="Protein kinase-like (PK-like)"/>
    <property type="match status" value="1"/>
</dbReference>
<evidence type="ECO:0000256" key="3">
    <source>
        <dbReference type="ARBA" id="ARBA00022527"/>
    </source>
</evidence>
<reference evidence="14" key="1">
    <citation type="submission" date="2022-10" db="EMBL/GenBank/DDBJ databases">
        <authorList>
            <person name="Byrne P K."/>
        </authorList>
    </citation>
    <scope>NUCLEOTIDE SEQUENCE</scope>
    <source>
        <strain evidence="14">IFO1802</strain>
    </source>
</reference>
<evidence type="ECO:0000256" key="11">
    <source>
        <dbReference type="PROSITE-ProRule" id="PRU10141"/>
    </source>
</evidence>
<dbReference type="FunFam" id="1.10.510.10:FF:000688">
    <property type="entry name" value="RIM11p Protein kinase"/>
    <property type="match status" value="1"/>
</dbReference>
<name>A0AA35JFA4_SACK1</name>
<dbReference type="Gene3D" id="3.30.200.20">
    <property type="entry name" value="Phosphorylase Kinase, domain 1"/>
    <property type="match status" value="1"/>
</dbReference>
<dbReference type="PANTHER" id="PTHR24057">
    <property type="entry name" value="GLYCOGEN SYNTHASE KINASE-3 ALPHA"/>
    <property type="match status" value="1"/>
</dbReference>
<dbReference type="InterPro" id="IPR039192">
    <property type="entry name" value="STKc_GSK3"/>
</dbReference>
<comment type="similarity">
    <text evidence="1">Belongs to the protein kinase superfamily. CMGC Ser/Thr protein kinase family. GSK-3 subfamily.</text>
</comment>